<keyword evidence="3" id="KW-0804">Transcription</keyword>
<dbReference type="PANTHER" id="PTHR30146">
    <property type="entry name" value="LACI-RELATED TRANSCRIPTIONAL REPRESSOR"/>
    <property type="match status" value="1"/>
</dbReference>
<dbReference type="SMART" id="SM00354">
    <property type="entry name" value="HTH_LACI"/>
    <property type="match status" value="1"/>
</dbReference>
<dbReference type="CDD" id="cd06278">
    <property type="entry name" value="PBP1_LacI-like"/>
    <property type="match status" value="1"/>
</dbReference>
<dbReference type="GO" id="GO:0000976">
    <property type="term" value="F:transcription cis-regulatory region binding"/>
    <property type="evidence" value="ECO:0007669"/>
    <property type="project" value="TreeGrafter"/>
</dbReference>
<dbReference type="Proteomes" id="UP000251571">
    <property type="component" value="Unassembled WGS sequence"/>
</dbReference>
<sequence>MSGKKVTSLDVARAAGVSQSAVSRVFTKGASVSEAMEKRVREAAERLGYRPNVLARSLITGRSRIVGLVVAYLDNPFFADAVEKLSHALQAEGYHLLIFTVGNSGADLDGVVSELMDYQVDALIAASVDLSGALVARCASAGLPVVLFNRGIDKSGMSAVTSDNRAGGRRVAEFLLAGGHERIAHISGWQGSSTGRDRREGFEAGLRAAGAAPLEVIDGRYSRAEAAEAARAMMDRPDPPDAIFVGNDYMALAVMDVLRFDLGLSVPGDVSVVGFDDIAMSAWPAYDLTTLRQPVRRMIAATVEEVLARIDTPSRRPSRIEIEGPLVVRGSARLPRSGSGGESE</sequence>
<dbReference type="Pfam" id="PF13377">
    <property type="entry name" value="Peripla_BP_3"/>
    <property type="match status" value="1"/>
</dbReference>
<evidence type="ECO:0000313" key="6">
    <source>
        <dbReference type="EMBL" id="SSA41275.1"/>
    </source>
</evidence>
<reference evidence="6 8" key="1">
    <citation type="submission" date="2016-10" db="EMBL/GenBank/DDBJ databases">
        <authorList>
            <person name="Cai Z."/>
        </authorList>
    </citation>
    <scope>NUCLEOTIDE SEQUENCE [LARGE SCALE GENOMIC DNA]</scope>
    <source>
        <strain evidence="6 8">DSM 25227</strain>
    </source>
</reference>
<evidence type="ECO:0000313" key="5">
    <source>
        <dbReference type="EMBL" id="PWJ20865.1"/>
    </source>
</evidence>
<name>A0A2Y9AAT0_9RHOB</name>
<dbReference type="SUPFAM" id="SSF47413">
    <property type="entry name" value="lambda repressor-like DNA-binding domains"/>
    <property type="match status" value="1"/>
</dbReference>
<dbReference type="SUPFAM" id="SSF53822">
    <property type="entry name" value="Periplasmic binding protein-like I"/>
    <property type="match status" value="1"/>
</dbReference>
<reference evidence="5 7" key="2">
    <citation type="submission" date="2018-03" db="EMBL/GenBank/DDBJ databases">
        <title>Genomic Encyclopedia of Archaeal and Bacterial Type Strains, Phase II (KMG-II): from individual species to whole genera.</title>
        <authorList>
            <person name="Goeker M."/>
        </authorList>
    </citation>
    <scope>NUCLEOTIDE SEQUENCE [LARGE SCALE GENOMIC DNA]</scope>
    <source>
        <strain evidence="5 7">DSM 25227</strain>
    </source>
</reference>
<gene>
    <name evidence="5" type="ORF">BCF38_102111</name>
    <name evidence="6" type="ORF">SAMN05421539_102111</name>
</gene>
<dbReference type="Proteomes" id="UP000245839">
    <property type="component" value="Unassembled WGS sequence"/>
</dbReference>
<dbReference type="RefSeq" id="WP_109563242.1">
    <property type="nucleotide sequence ID" value="NZ_QGDJ01000002.1"/>
</dbReference>
<dbReference type="Gene3D" id="1.10.260.40">
    <property type="entry name" value="lambda repressor-like DNA-binding domains"/>
    <property type="match status" value="1"/>
</dbReference>
<dbReference type="Pfam" id="PF00356">
    <property type="entry name" value="LacI"/>
    <property type="match status" value="1"/>
</dbReference>
<keyword evidence="1" id="KW-0805">Transcription regulation</keyword>
<protein>
    <submittedName>
        <fullName evidence="5">DNA-binding LacI/PurR family transcriptional regulator</fullName>
    </submittedName>
    <submittedName>
        <fullName evidence="6">DNA-binding transcriptional regulator, LacI/PurR family</fullName>
    </submittedName>
</protein>
<dbReference type="InterPro" id="IPR000843">
    <property type="entry name" value="HTH_LacI"/>
</dbReference>
<dbReference type="EMBL" id="UETC01000002">
    <property type="protein sequence ID" value="SSA41275.1"/>
    <property type="molecule type" value="Genomic_DNA"/>
</dbReference>
<proteinExistence type="predicted"/>
<evidence type="ECO:0000256" key="1">
    <source>
        <dbReference type="ARBA" id="ARBA00023015"/>
    </source>
</evidence>
<dbReference type="InterPro" id="IPR046335">
    <property type="entry name" value="LacI/GalR-like_sensor"/>
</dbReference>
<evidence type="ECO:0000256" key="3">
    <source>
        <dbReference type="ARBA" id="ARBA00023163"/>
    </source>
</evidence>
<dbReference type="EMBL" id="QGDJ01000002">
    <property type="protein sequence ID" value="PWJ20865.1"/>
    <property type="molecule type" value="Genomic_DNA"/>
</dbReference>
<evidence type="ECO:0000256" key="2">
    <source>
        <dbReference type="ARBA" id="ARBA00023125"/>
    </source>
</evidence>
<organism evidence="6 8">
    <name type="scientific">Jannaschia seohaensis</name>
    <dbReference type="NCBI Taxonomy" id="475081"/>
    <lineage>
        <taxon>Bacteria</taxon>
        <taxon>Pseudomonadati</taxon>
        <taxon>Pseudomonadota</taxon>
        <taxon>Alphaproteobacteria</taxon>
        <taxon>Rhodobacterales</taxon>
        <taxon>Roseobacteraceae</taxon>
        <taxon>Jannaschia</taxon>
    </lineage>
</organism>
<keyword evidence="2 6" id="KW-0238">DNA-binding</keyword>
<accession>A0A2Y9AAT0</accession>
<dbReference type="InterPro" id="IPR010982">
    <property type="entry name" value="Lambda_DNA-bd_dom_sf"/>
</dbReference>
<dbReference type="AlphaFoldDB" id="A0A2Y9AAT0"/>
<dbReference type="CDD" id="cd01392">
    <property type="entry name" value="HTH_LacI"/>
    <property type="match status" value="1"/>
</dbReference>
<dbReference type="PROSITE" id="PS50932">
    <property type="entry name" value="HTH_LACI_2"/>
    <property type="match status" value="1"/>
</dbReference>
<dbReference type="InterPro" id="IPR028082">
    <property type="entry name" value="Peripla_BP_I"/>
</dbReference>
<dbReference type="Gene3D" id="3.40.50.2300">
    <property type="match status" value="2"/>
</dbReference>
<evidence type="ECO:0000313" key="8">
    <source>
        <dbReference type="Proteomes" id="UP000251571"/>
    </source>
</evidence>
<dbReference type="PANTHER" id="PTHR30146:SF109">
    <property type="entry name" value="HTH-TYPE TRANSCRIPTIONAL REGULATOR GALS"/>
    <property type="match status" value="1"/>
</dbReference>
<dbReference type="GO" id="GO:0003700">
    <property type="term" value="F:DNA-binding transcription factor activity"/>
    <property type="evidence" value="ECO:0007669"/>
    <property type="project" value="TreeGrafter"/>
</dbReference>
<feature type="domain" description="HTH lacI-type" evidence="4">
    <location>
        <begin position="6"/>
        <end position="60"/>
    </location>
</feature>
<dbReference type="OrthoDB" id="8433438at2"/>
<evidence type="ECO:0000313" key="7">
    <source>
        <dbReference type="Proteomes" id="UP000245839"/>
    </source>
</evidence>
<evidence type="ECO:0000259" key="4">
    <source>
        <dbReference type="PROSITE" id="PS50932"/>
    </source>
</evidence>
<keyword evidence="7" id="KW-1185">Reference proteome</keyword>